<organism evidence="2 3">
    <name type="scientific">Halomonas saccharevitans</name>
    <dbReference type="NCBI Taxonomy" id="416872"/>
    <lineage>
        <taxon>Bacteria</taxon>
        <taxon>Pseudomonadati</taxon>
        <taxon>Pseudomonadota</taxon>
        <taxon>Gammaproteobacteria</taxon>
        <taxon>Oceanospirillales</taxon>
        <taxon>Halomonadaceae</taxon>
        <taxon>Halomonas</taxon>
    </lineage>
</organism>
<evidence type="ECO:0000313" key="2">
    <source>
        <dbReference type="EMBL" id="MDT8878308.1"/>
    </source>
</evidence>
<dbReference type="EMBL" id="JAVXUR010000001">
    <property type="protein sequence ID" value="MDT8878308.1"/>
    <property type="molecule type" value="Genomic_DNA"/>
</dbReference>
<protein>
    <submittedName>
        <fullName evidence="2">Glycosyltransferase family A protein</fullName>
        <ecNumber evidence="2">2.4.-.-</ecNumber>
    </submittedName>
</protein>
<reference evidence="3" key="1">
    <citation type="submission" date="2023-07" db="EMBL/GenBank/DDBJ databases">
        <title>Substrates and metabolic shifts associated with increased methane emissions in unrestored hypersaline salterns.</title>
        <authorList>
            <person name="Bueno De Mesquita C.P."/>
            <person name="Tringe S.G."/>
        </authorList>
    </citation>
    <scope>NUCLEOTIDE SEQUENCE [LARGE SCALE GENOMIC DNA]</scope>
    <source>
        <strain evidence="3">I4</strain>
    </source>
</reference>
<dbReference type="InterPro" id="IPR001173">
    <property type="entry name" value="Glyco_trans_2-like"/>
</dbReference>
<dbReference type="InterPro" id="IPR050834">
    <property type="entry name" value="Glycosyltransf_2"/>
</dbReference>
<dbReference type="GO" id="GO:0016757">
    <property type="term" value="F:glycosyltransferase activity"/>
    <property type="evidence" value="ECO:0007669"/>
    <property type="project" value="UniProtKB-KW"/>
</dbReference>
<name>A0ABU3NAU1_9GAMM</name>
<dbReference type="PANTHER" id="PTHR43685">
    <property type="entry name" value="GLYCOSYLTRANSFERASE"/>
    <property type="match status" value="1"/>
</dbReference>
<keyword evidence="2" id="KW-0328">Glycosyltransferase</keyword>
<evidence type="ECO:0000313" key="3">
    <source>
        <dbReference type="Proteomes" id="UP001255917"/>
    </source>
</evidence>
<dbReference type="SUPFAM" id="SSF53448">
    <property type="entry name" value="Nucleotide-diphospho-sugar transferases"/>
    <property type="match status" value="1"/>
</dbReference>
<dbReference type="EC" id="2.4.-.-" evidence="2"/>
<accession>A0ABU3NAU1</accession>
<evidence type="ECO:0000259" key="1">
    <source>
        <dbReference type="Pfam" id="PF00535"/>
    </source>
</evidence>
<feature type="domain" description="Glycosyltransferase 2-like" evidence="1">
    <location>
        <begin position="12"/>
        <end position="141"/>
    </location>
</feature>
<dbReference type="Pfam" id="PF00535">
    <property type="entry name" value="Glycos_transf_2"/>
    <property type="match status" value="1"/>
</dbReference>
<keyword evidence="3" id="KW-1185">Reference proteome</keyword>
<comment type="caution">
    <text evidence="2">The sequence shown here is derived from an EMBL/GenBank/DDBJ whole genome shotgun (WGS) entry which is preliminary data.</text>
</comment>
<keyword evidence="2" id="KW-0808">Transferase</keyword>
<dbReference type="Gene3D" id="3.90.550.10">
    <property type="entry name" value="Spore Coat Polysaccharide Biosynthesis Protein SpsA, Chain A"/>
    <property type="match status" value="1"/>
</dbReference>
<dbReference type="Proteomes" id="UP001255917">
    <property type="component" value="Unassembled WGS sequence"/>
</dbReference>
<dbReference type="CDD" id="cd00761">
    <property type="entry name" value="Glyco_tranf_GTA_type"/>
    <property type="match status" value="1"/>
</dbReference>
<dbReference type="InterPro" id="IPR029044">
    <property type="entry name" value="Nucleotide-diphossugar_trans"/>
</dbReference>
<proteinExistence type="predicted"/>
<dbReference type="RefSeq" id="WP_315585296.1">
    <property type="nucleotide sequence ID" value="NZ_JAVXUR010000001.1"/>
</dbReference>
<dbReference type="PANTHER" id="PTHR43685:SF2">
    <property type="entry name" value="GLYCOSYLTRANSFERASE 2-LIKE DOMAIN-CONTAINING PROTEIN"/>
    <property type="match status" value="1"/>
</dbReference>
<gene>
    <name evidence="2" type="ORF">RSO68_02360</name>
</gene>
<sequence length="275" mass="31858">MENLTHSELMVSVVVPVSNRHQELLRALLSIREQDYKNIEVIVVENNSSDPGEVESFALQASLRKMKFFSISECANANVARNFGVGKSSGTLIAFLDSDDEWLPNHISNCIGVLHDNCADFVYGAAVIDNGEHEFVRDAWRLHGCAVNYLVGHDNGFAPTSSYLIKKNVFKRVLWDETLSRHQDYDFFIRCSFFSKMVVNRNADIRIHWKKGELRNFSALSMIDFYHKWRGFMEPSVERRYIKGAIKDCAIHKELAFSFYFFCKLFFLSLRRRFI</sequence>